<evidence type="ECO:0008006" key="4">
    <source>
        <dbReference type="Google" id="ProtNLM"/>
    </source>
</evidence>
<gene>
    <name evidence="2" type="ORF">D3273_21360</name>
</gene>
<evidence type="ECO:0000313" key="2">
    <source>
        <dbReference type="EMBL" id="RYC29921.1"/>
    </source>
</evidence>
<proteinExistence type="predicted"/>
<feature type="signal peptide" evidence="1">
    <location>
        <begin position="1"/>
        <end position="20"/>
    </location>
</feature>
<feature type="chain" id="PRO_5020359223" description="Phosphate starvation-inducible protein PsiF" evidence="1">
    <location>
        <begin position="21"/>
        <end position="74"/>
    </location>
</feature>
<reference evidence="2 3" key="2">
    <citation type="submission" date="2019-02" db="EMBL/GenBank/DDBJ databases">
        <title>'Lichenibacterium ramalinii' gen. nov. sp. nov., 'Lichenibacterium minor' gen. nov. sp. nov.</title>
        <authorList>
            <person name="Pankratov T."/>
        </authorList>
    </citation>
    <scope>NUCLEOTIDE SEQUENCE [LARGE SCALE GENOMIC DNA]</scope>
    <source>
        <strain evidence="2 3">RmlP026</strain>
    </source>
</reference>
<dbReference type="AlphaFoldDB" id="A0A4Q2U4L8"/>
<protein>
    <recommendedName>
        <fullName evidence="4">Phosphate starvation-inducible protein PsiF</fullName>
    </recommendedName>
</protein>
<evidence type="ECO:0000313" key="3">
    <source>
        <dbReference type="Proteomes" id="UP000290759"/>
    </source>
</evidence>
<keyword evidence="1" id="KW-0732">Signal</keyword>
<organism evidence="2 3">
    <name type="scientific">Lichenibacterium minor</name>
    <dbReference type="NCBI Taxonomy" id="2316528"/>
    <lineage>
        <taxon>Bacteria</taxon>
        <taxon>Pseudomonadati</taxon>
        <taxon>Pseudomonadota</taxon>
        <taxon>Alphaproteobacteria</taxon>
        <taxon>Hyphomicrobiales</taxon>
        <taxon>Lichenihabitantaceae</taxon>
        <taxon>Lichenibacterium</taxon>
    </lineage>
</organism>
<accession>A0A4Q2U4L8</accession>
<dbReference type="RefSeq" id="WP_129228921.1">
    <property type="nucleotide sequence ID" value="NZ_QYBB01000036.1"/>
</dbReference>
<comment type="caution">
    <text evidence="2">The sequence shown here is derived from an EMBL/GenBank/DDBJ whole genome shotgun (WGS) entry which is preliminary data.</text>
</comment>
<dbReference type="Proteomes" id="UP000290759">
    <property type="component" value="Unassembled WGS sequence"/>
</dbReference>
<dbReference type="EMBL" id="QYBB01000036">
    <property type="protein sequence ID" value="RYC29921.1"/>
    <property type="molecule type" value="Genomic_DNA"/>
</dbReference>
<keyword evidence="3" id="KW-1185">Reference proteome</keyword>
<evidence type="ECO:0000256" key="1">
    <source>
        <dbReference type="SAM" id="SignalP"/>
    </source>
</evidence>
<name>A0A4Q2U4L8_9HYPH</name>
<sequence>MKIAIATTLALALSTAAASAETVAPPAAALSPYAAARLGHRPRSTRMTHCEKKADSVRVAGKARDIYMRKCTRG</sequence>
<reference evidence="2 3" key="1">
    <citation type="submission" date="2018-12" db="EMBL/GenBank/DDBJ databases">
        <authorList>
            <person name="Grouzdev D.S."/>
            <person name="Krutkina M.S."/>
        </authorList>
    </citation>
    <scope>NUCLEOTIDE SEQUENCE [LARGE SCALE GENOMIC DNA]</scope>
    <source>
        <strain evidence="2 3">RmlP026</strain>
    </source>
</reference>